<evidence type="ECO:0000256" key="16">
    <source>
        <dbReference type="ARBA" id="ARBA00047493"/>
    </source>
</evidence>
<evidence type="ECO:0000256" key="5">
    <source>
        <dbReference type="ARBA" id="ARBA00011245"/>
    </source>
</evidence>
<evidence type="ECO:0000256" key="7">
    <source>
        <dbReference type="ARBA" id="ARBA00013025"/>
    </source>
</evidence>
<dbReference type="FunFam" id="3.40.1190.10:FF:000004">
    <property type="entry name" value="Dihydrofolate synthase/folylpolyglutamate synthase"/>
    <property type="match status" value="1"/>
</dbReference>
<comment type="pathway">
    <text evidence="2">Cofactor biosynthesis; tetrahydrofolate biosynthesis; 7,8-dihydrofolate from 2-amino-4-hydroxy-6-hydroxymethyl-7,8-dihydropteridine diphosphate and 4-aminobenzoate: step 2/2.</text>
</comment>
<dbReference type="RefSeq" id="WP_013781117.1">
    <property type="nucleotide sequence ID" value="NC_015520.1"/>
</dbReference>
<evidence type="ECO:0000256" key="14">
    <source>
        <dbReference type="ARBA" id="ARBA00022909"/>
    </source>
</evidence>
<dbReference type="Pfam" id="PF02875">
    <property type="entry name" value="Mur_ligase_C"/>
    <property type="match status" value="1"/>
</dbReference>
<dbReference type="PANTHER" id="PTHR11136">
    <property type="entry name" value="FOLYLPOLYGLUTAMATE SYNTHASE-RELATED"/>
    <property type="match status" value="1"/>
</dbReference>
<gene>
    <name evidence="21" type="ordered locus">Mahau_1498</name>
</gene>
<comment type="catalytic activity">
    <reaction evidence="17">
        <text>7,8-dihydropteroate + L-glutamate + ATP = 7,8-dihydrofolate + ADP + phosphate + H(+)</text>
        <dbReference type="Rhea" id="RHEA:23584"/>
        <dbReference type="ChEBI" id="CHEBI:15378"/>
        <dbReference type="ChEBI" id="CHEBI:17839"/>
        <dbReference type="ChEBI" id="CHEBI:29985"/>
        <dbReference type="ChEBI" id="CHEBI:30616"/>
        <dbReference type="ChEBI" id="CHEBI:43474"/>
        <dbReference type="ChEBI" id="CHEBI:57451"/>
        <dbReference type="ChEBI" id="CHEBI:456216"/>
        <dbReference type="EC" id="6.3.2.12"/>
    </reaction>
</comment>
<dbReference type="EC" id="6.3.2.17" evidence="7"/>
<evidence type="ECO:0000313" key="21">
    <source>
        <dbReference type="EMBL" id="AEE96688.1"/>
    </source>
</evidence>
<evidence type="ECO:0000256" key="9">
    <source>
        <dbReference type="ARBA" id="ARBA00022598"/>
    </source>
</evidence>
<keyword evidence="14" id="KW-0289">Folate biosynthesis</keyword>
<sequence>MDYIQALDYIHGTWKFGTKLGLENISYLLQLLGNPHRKLRCIHIAGTNGKGSVTVMTASILEKAGYKTGLFISPYLEDFRERIQINQNYIPKDDLARLTDVVKQKVEQMLAEGRPHPTEFEVVTAIGFCYFAEQNVDYAVIEVGLGGRLDSTNVIDPLVSVITSIDYDHKDILGDTLAKIAYEKAGIIKPGRPVVVYPQQDEAMDVIKQVCQQRQSPLIEVSYSDIEAIDDSIDGQHFNYNEGKWTFNRLYIPLLGKHQLMNAATAITAVLVLRKYMGVAISDKAIAEGLSVTKWPGRLELVHRQPYVLLDGAHNPQGAQSLANAIKNYFPHNRVIMVLGILADKDVRAILEVLVPLAAYIITTRPDSPRAIEAERLLTLVKEMNVQGQAIDNIEFAVQTSLDMAEPDDLVVISGSLYLIGRVRTYLKGVLVH</sequence>
<dbReference type="PROSITE" id="PS01011">
    <property type="entry name" value="FOLYLPOLYGLU_SYNT_1"/>
    <property type="match status" value="1"/>
</dbReference>
<keyword evidence="11 18" id="KW-0547">Nucleotide-binding</keyword>
<dbReference type="SUPFAM" id="SSF53244">
    <property type="entry name" value="MurD-like peptide ligases, peptide-binding domain"/>
    <property type="match status" value="1"/>
</dbReference>
<dbReference type="eggNOG" id="COG0285">
    <property type="taxonomic scope" value="Bacteria"/>
</dbReference>
<dbReference type="GO" id="GO:0046872">
    <property type="term" value="F:metal ion binding"/>
    <property type="evidence" value="ECO:0007669"/>
    <property type="project" value="UniProtKB-KW"/>
</dbReference>
<protein>
    <recommendedName>
        <fullName evidence="8">Dihydrofolate synthase/folylpolyglutamate synthase</fullName>
        <ecNumber evidence="6">6.3.2.12</ecNumber>
        <ecNumber evidence="7">6.3.2.17</ecNumber>
    </recommendedName>
    <alternativeName>
        <fullName evidence="15">Tetrahydrofolylpolyglutamate synthase</fullName>
    </alternativeName>
</protein>
<dbReference type="GO" id="GO:0008841">
    <property type="term" value="F:dihydrofolate synthase activity"/>
    <property type="evidence" value="ECO:0007669"/>
    <property type="project" value="UniProtKB-EC"/>
</dbReference>
<dbReference type="InterPro" id="IPR018109">
    <property type="entry name" value="Folylpolyglutamate_synth_CS"/>
</dbReference>
<dbReference type="Gene3D" id="3.90.190.20">
    <property type="entry name" value="Mur ligase, C-terminal domain"/>
    <property type="match status" value="1"/>
</dbReference>
<dbReference type="PIRSF" id="PIRSF001563">
    <property type="entry name" value="Folylpolyglu_synth"/>
    <property type="match status" value="1"/>
</dbReference>
<dbReference type="InterPro" id="IPR036565">
    <property type="entry name" value="Mur-like_cat_sf"/>
</dbReference>
<evidence type="ECO:0000256" key="11">
    <source>
        <dbReference type="ARBA" id="ARBA00022741"/>
    </source>
</evidence>
<organism evidence="21 22">
    <name type="scientific">Mahella australiensis (strain DSM 15567 / CIP 107919 / 50-1 BON)</name>
    <dbReference type="NCBI Taxonomy" id="697281"/>
    <lineage>
        <taxon>Bacteria</taxon>
        <taxon>Bacillati</taxon>
        <taxon>Bacillota</taxon>
        <taxon>Clostridia</taxon>
        <taxon>Thermoanaerobacterales</taxon>
        <taxon>Thermoanaerobacterales Family IV. Incertae Sedis</taxon>
        <taxon>Mahella</taxon>
    </lineage>
</organism>
<comment type="subunit">
    <text evidence="5">Monomer.</text>
</comment>
<evidence type="ECO:0000256" key="8">
    <source>
        <dbReference type="ARBA" id="ARBA00019357"/>
    </source>
</evidence>
<dbReference type="GO" id="GO:0005737">
    <property type="term" value="C:cytoplasm"/>
    <property type="evidence" value="ECO:0007669"/>
    <property type="project" value="TreeGrafter"/>
</dbReference>
<dbReference type="AlphaFoldDB" id="F3ZYE6"/>
<dbReference type="KEGG" id="mas:Mahau_1498"/>
<dbReference type="Pfam" id="PF08245">
    <property type="entry name" value="Mur_ligase_M"/>
    <property type="match status" value="1"/>
</dbReference>
<dbReference type="PANTHER" id="PTHR11136:SF0">
    <property type="entry name" value="DIHYDROFOLATE SYNTHETASE-RELATED"/>
    <property type="match status" value="1"/>
</dbReference>
<evidence type="ECO:0000256" key="3">
    <source>
        <dbReference type="ARBA" id="ARBA00005150"/>
    </source>
</evidence>
<proteinExistence type="inferred from homology"/>
<dbReference type="GO" id="GO:0046656">
    <property type="term" value="P:folic acid biosynthetic process"/>
    <property type="evidence" value="ECO:0007669"/>
    <property type="project" value="UniProtKB-KW"/>
</dbReference>
<keyword evidence="13" id="KW-0460">Magnesium</keyword>
<feature type="domain" description="Mur ligase C-terminal" evidence="19">
    <location>
        <begin position="297"/>
        <end position="416"/>
    </location>
</feature>
<dbReference type="GO" id="GO:0004326">
    <property type="term" value="F:tetrahydrofolylpolyglutamate synthase activity"/>
    <property type="evidence" value="ECO:0007669"/>
    <property type="project" value="UniProtKB-EC"/>
</dbReference>
<dbReference type="Gene3D" id="3.40.1190.10">
    <property type="entry name" value="Mur-like, catalytic domain"/>
    <property type="match status" value="1"/>
</dbReference>
<keyword evidence="10" id="KW-0479">Metal-binding</keyword>
<dbReference type="InterPro" id="IPR004101">
    <property type="entry name" value="Mur_ligase_C"/>
</dbReference>
<reference evidence="22" key="1">
    <citation type="submission" date="2010-11" db="EMBL/GenBank/DDBJ databases">
        <title>The complete genome of Mahella australiensis DSM 15567.</title>
        <authorList>
            <consortium name="US DOE Joint Genome Institute (JGI-PGF)"/>
            <person name="Lucas S."/>
            <person name="Copeland A."/>
            <person name="Lapidus A."/>
            <person name="Bruce D."/>
            <person name="Goodwin L."/>
            <person name="Pitluck S."/>
            <person name="Kyrpides N."/>
            <person name="Mavromatis K."/>
            <person name="Pagani I."/>
            <person name="Ivanova N."/>
            <person name="Teshima H."/>
            <person name="Brettin T."/>
            <person name="Detter J.C."/>
            <person name="Han C."/>
            <person name="Tapia R."/>
            <person name="Land M."/>
            <person name="Hauser L."/>
            <person name="Markowitz V."/>
            <person name="Cheng J.-F."/>
            <person name="Hugenholtz P."/>
            <person name="Woyke T."/>
            <person name="Wu D."/>
            <person name="Spring S."/>
            <person name="Pukall R."/>
            <person name="Steenblock K."/>
            <person name="Schneider S."/>
            <person name="Klenk H.-P."/>
            <person name="Eisen J.A."/>
        </authorList>
    </citation>
    <scope>NUCLEOTIDE SEQUENCE [LARGE SCALE GENOMIC DNA]</scope>
    <source>
        <strain evidence="22">DSM 15567 / CIP 107919 / 50-1 BON</strain>
    </source>
</reference>
<dbReference type="EC" id="6.3.2.12" evidence="6"/>
<comment type="similarity">
    <text evidence="4 18">Belongs to the folylpolyglutamate synthase family.</text>
</comment>
<reference evidence="21 22" key="2">
    <citation type="journal article" date="2011" name="Stand. Genomic Sci.">
        <title>Complete genome sequence of Mahella australiensis type strain (50-1 BON).</title>
        <authorList>
            <person name="Sikorski J."/>
            <person name="Teshima H."/>
            <person name="Nolan M."/>
            <person name="Lucas S."/>
            <person name="Hammon N."/>
            <person name="Deshpande S."/>
            <person name="Cheng J.F."/>
            <person name="Pitluck S."/>
            <person name="Liolios K."/>
            <person name="Pagani I."/>
            <person name="Ivanova N."/>
            <person name="Huntemann M."/>
            <person name="Mavromatis K."/>
            <person name="Ovchinikova G."/>
            <person name="Pati A."/>
            <person name="Tapia R."/>
            <person name="Han C."/>
            <person name="Goodwin L."/>
            <person name="Chen A."/>
            <person name="Palaniappan K."/>
            <person name="Land M."/>
            <person name="Hauser L."/>
            <person name="Ngatchou-Djao O.D."/>
            <person name="Rohde M."/>
            <person name="Pukall R."/>
            <person name="Spring S."/>
            <person name="Abt B."/>
            <person name="Goker M."/>
            <person name="Detter J.C."/>
            <person name="Woyke T."/>
            <person name="Bristow J."/>
            <person name="Markowitz V."/>
            <person name="Hugenholtz P."/>
            <person name="Eisen J.A."/>
            <person name="Kyrpides N.C."/>
            <person name="Klenk H.P."/>
            <person name="Lapidus A."/>
        </authorList>
    </citation>
    <scope>NUCLEOTIDE SEQUENCE [LARGE SCALE GENOMIC DNA]</scope>
    <source>
        <strain evidence="22">DSM 15567 / CIP 107919 / 50-1 BON</strain>
    </source>
</reference>
<keyword evidence="12 18" id="KW-0067">ATP-binding</keyword>
<evidence type="ECO:0000256" key="18">
    <source>
        <dbReference type="PIRNR" id="PIRNR001563"/>
    </source>
</evidence>
<comment type="pathway">
    <text evidence="3">Cofactor biosynthesis; tetrahydrofolylpolyglutamate biosynthesis.</text>
</comment>
<dbReference type="SUPFAM" id="SSF53623">
    <property type="entry name" value="MurD-like peptide ligases, catalytic domain"/>
    <property type="match status" value="1"/>
</dbReference>
<dbReference type="STRING" id="697281.Mahau_1498"/>
<evidence type="ECO:0000256" key="4">
    <source>
        <dbReference type="ARBA" id="ARBA00008276"/>
    </source>
</evidence>
<dbReference type="InterPro" id="IPR036615">
    <property type="entry name" value="Mur_ligase_C_dom_sf"/>
</dbReference>
<evidence type="ECO:0000259" key="20">
    <source>
        <dbReference type="Pfam" id="PF08245"/>
    </source>
</evidence>
<evidence type="ECO:0000313" key="22">
    <source>
        <dbReference type="Proteomes" id="UP000008457"/>
    </source>
</evidence>
<evidence type="ECO:0000256" key="10">
    <source>
        <dbReference type="ARBA" id="ARBA00022723"/>
    </source>
</evidence>
<dbReference type="GO" id="GO:0005524">
    <property type="term" value="F:ATP binding"/>
    <property type="evidence" value="ECO:0007669"/>
    <property type="project" value="UniProtKB-KW"/>
</dbReference>
<accession>F3ZYE6</accession>
<feature type="domain" description="Mur ligase central" evidence="20">
    <location>
        <begin position="44"/>
        <end position="269"/>
    </location>
</feature>
<evidence type="ECO:0000259" key="19">
    <source>
        <dbReference type="Pfam" id="PF02875"/>
    </source>
</evidence>
<keyword evidence="22" id="KW-1185">Reference proteome</keyword>
<name>F3ZYE6_MAHA5</name>
<dbReference type="InterPro" id="IPR013221">
    <property type="entry name" value="Mur_ligase_cen"/>
</dbReference>
<dbReference type="PROSITE" id="PS01012">
    <property type="entry name" value="FOLYLPOLYGLU_SYNT_2"/>
    <property type="match status" value="1"/>
</dbReference>
<evidence type="ECO:0000256" key="17">
    <source>
        <dbReference type="ARBA" id="ARBA00049161"/>
    </source>
</evidence>
<evidence type="ECO:0000256" key="15">
    <source>
        <dbReference type="ARBA" id="ARBA00030592"/>
    </source>
</evidence>
<evidence type="ECO:0000256" key="6">
    <source>
        <dbReference type="ARBA" id="ARBA00013023"/>
    </source>
</evidence>
<dbReference type="InterPro" id="IPR001645">
    <property type="entry name" value="Folylpolyglutamate_synth"/>
</dbReference>
<evidence type="ECO:0000256" key="2">
    <source>
        <dbReference type="ARBA" id="ARBA00004799"/>
    </source>
</evidence>
<evidence type="ECO:0000256" key="1">
    <source>
        <dbReference type="ARBA" id="ARBA00001946"/>
    </source>
</evidence>
<dbReference type="Proteomes" id="UP000008457">
    <property type="component" value="Chromosome"/>
</dbReference>
<dbReference type="OrthoDB" id="9809356at2"/>
<evidence type="ECO:0000256" key="12">
    <source>
        <dbReference type="ARBA" id="ARBA00022840"/>
    </source>
</evidence>
<dbReference type="HOGENOM" id="CLU_015869_1_2_9"/>
<comment type="catalytic activity">
    <reaction evidence="16">
        <text>(6S)-5,6,7,8-tetrahydrofolyl-(gamma-L-Glu)(n) + L-glutamate + ATP = (6S)-5,6,7,8-tetrahydrofolyl-(gamma-L-Glu)(n+1) + ADP + phosphate + H(+)</text>
        <dbReference type="Rhea" id="RHEA:10580"/>
        <dbReference type="Rhea" id="RHEA-COMP:14738"/>
        <dbReference type="Rhea" id="RHEA-COMP:14740"/>
        <dbReference type="ChEBI" id="CHEBI:15378"/>
        <dbReference type="ChEBI" id="CHEBI:29985"/>
        <dbReference type="ChEBI" id="CHEBI:30616"/>
        <dbReference type="ChEBI" id="CHEBI:43474"/>
        <dbReference type="ChEBI" id="CHEBI:141005"/>
        <dbReference type="ChEBI" id="CHEBI:456216"/>
        <dbReference type="EC" id="6.3.2.17"/>
    </reaction>
</comment>
<keyword evidence="9 18" id="KW-0436">Ligase</keyword>
<dbReference type="NCBIfam" id="TIGR01499">
    <property type="entry name" value="folC"/>
    <property type="match status" value="1"/>
</dbReference>
<comment type="cofactor">
    <cofactor evidence="1">
        <name>Mg(2+)</name>
        <dbReference type="ChEBI" id="CHEBI:18420"/>
    </cofactor>
</comment>
<dbReference type="EMBL" id="CP002360">
    <property type="protein sequence ID" value="AEE96688.1"/>
    <property type="molecule type" value="Genomic_DNA"/>
</dbReference>
<evidence type="ECO:0000256" key="13">
    <source>
        <dbReference type="ARBA" id="ARBA00022842"/>
    </source>
</evidence>